<feature type="transmembrane region" description="Helical" evidence="1">
    <location>
        <begin position="12"/>
        <end position="36"/>
    </location>
</feature>
<feature type="transmembrane region" description="Helical" evidence="1">
    <location>
        <begin position="56"/>
        <end position="76"/>
    </location>
</feature>
<keyword evidence="1" id="KW-0812">Transmembrane</keyword>
<dbReference type="EMBL" id="BMNY01000001">
    <property type="protein sequence ID" value="GGM67247.1"/>
    <property type="molecule type" value="Genomic_DNA"/>
</dbReference>
<evidence type="ECO:0000256" key="1">
    <source>
        <dbReference type="SAM" id="Phobius"/>
    </source>
</evidence>
<proteinExistence type="predicted"/>
<protein>
    <recommendedName>
        <fullName evidence="2">Zinc-ribbon domain-containing protein</fullName>
    </recommendedName>
</protein>
<sequence>MQSSQAQPLTSLLIILSLIGGILILINAIVSLIAALVYFRVSIGVFTVNPFSTSRAALVLLGVILSVIGLAIGFMVIRQTNRVAADRLNGRLWLTITVLAVLAFIFDNGYVVGAILALIAGIVGYVISAGNFNLGWFSPERRVCLKCGAIVPSDAKFCPQCGSELQGKGGN</sequence>
<accession>A0AA37BQ17</accession>
<feature type="domain" description="Zinc-ribbon" evidence="2">
    <location>
        <begin position="144"/>
        <end position="165"/>
    </location>
</feature>
<organism evidence="3 4">
    <name type="scientific">Thermogymnomonas acidicola</name>
    <dbReference type="NCBI Taxonomy" id="399579"/>
    <lineage>
        <taxon>Archaea</taxon>
        <taxon>Methanobacteriati</taxon>
        <taxon>Thermoplasmatota</taxon>
        <taxon>Thermoplasmata</taxon>
        <taxon>Thermoplasmatales</taxon>
        <taxon>Thermogymnomonas</taxon>
    </lineage>
</organism>
<feature type="transmembrane region" description="Helical" evidence="1">
    <location>
        <begin position="88"/>
        <end position="106"/>
    </location>
</feature>
<dbReference type="AlphaFoldDB" id="A0AA37BQ17"/>
<name>A0AA37BQ17_9ARCH</name>
<reference evidence="3" key="1">
    <citation type="journal article" date="2014" name="Int. J. Syst. Evol. Microbiol.">
        <title>Complete genome sequence of Corynebacterium casei LMG S-19264T (=DSM 44701T), isolated from a smear-ripened cheese.</title>
        <authorList>
            <consortium name="US DOE Joint Genome Institute (JGI-PGF)"/>
            <person name="Walter F."/>
            <person name="Albersmeier A."/>
            <person name="Kalinowski J."/>
            <person name="Ruckert C."/>
        </authorList>
    </citation>
    <scope>NUCLEOTIDE SEQUENCE</scope>
    <source>
        <strain evidence="3">JCM 13583</strain>
    </source>
</reference>
<feature type="transmembrane region" description="Helical" evidence="1">
    <location>
        <begin position="112"/>
        <end position="132"/>
    </location>
</feature>
<keyword evidence="1" id="KW-1133">Transmembrane helix</keyword>
<dbReference type="Proteomes" id="UP000632195">
    <property type="component" value="Unassembled WGS sequence"/>
</dbReference>
<comment type="caution">
    <text evidence="3">The sequence shown here is derived from an EMBL/GenBank/DDBJ whole genome shotgun (WGS) entry which is preliminary data.</text>
</comment>
<evidence type="ECO:0000313" key="4">
    <source>
        <dbReference type="Proteomes" id="UP000632195"/>
    </source>
</evidence>
<evidence type="ECO:0000259" key="2">
    <source>
        <dbReference type="Pfam" id="PF13240"/>
    </source>
</evidence>
<dbReference type="InterPro" id="IPR026870">
    <property type="entry name" value="Zinc_ribbon_dom"/>
</dbReference>
<evidence type="ECO:0000313" key="3">
    <source>
        <dbReference type="EMBL" id="GGM67247.1"/>
    </source>
</evidence>
<gene>
    <name evidence="3" type="ORF">GCM10007108_01680</name>
</gene>
<keyword evidence="1" id="KW-0472">Membrane</keyword>
<dbReference type="Pfam" id="PF13240">
    <property type="entry name" value="Zn_Ribbon_1"/>
    <property type="match status" value="1"/>
</dbReference>
<reference evidence="3" key="2">
    <citation type="submission" date="2022-09" db="EMBL/GenBank/DDBJ databases">
        <authorList>
            <person name="Sun Q."/>
            <person name="Ohkuma M."/>
        </authorList>
    </citation>
    <scope>NUCLEOTIDE SEQUENCE</scope>
    <source>
        <strain evidence="3">JCM 13583</strain>
    </source>
</reference>
<dbReference type="RefSeq" id="WP_188679510.1">
    <property type="nucleotide sequence ID" value="NZ_BMNY01000001.1"/>
</dbReference>
<keyword evidence="4" id="KW-1185">Reference proteome</keyword>